<gene>
    <name evidence="3" type="ORF">DW016_04490</name>
</gene>
<feature type="domain" description="DUF2007" evidence="2">
    <location>
        <begin position="8"/>
        <end position="72"/>
    </location>
</feature>
<keyword evidence="1" id="KW-0812">Transmembrane</keyword>
<protein>
    <recommendedName>
        <fullName evidence="2">DUF2007 domain-containing protein</fullName>
    </recommendedName>
</protein>
<organism evidence="3 4">
    <name type="scientific">Sellimonas intestinalis</name>
    <dbReference type="NCBI Taxonomy" id="1653434"/>
    <lineage>
        <taxon>Bacteria</taxon>
        <taxon>Bacillati</taxon>
        <taxon>Bacillota</taxon>
        <taxon>Clostridia</taxon>
        <taxon>Lachnospirales</taxon>
        <taxon>Lachnospiraceae</taxon>
        <taxon>Sellimonas</taxon>
    </lineage>
</organism>
<keyword evidence="1" id="KW-0472">Membrane</keyword>
<comment type="caution">
    <text evidence="3">The sequence shown here is derived from an EMBL/GenBank/DDBJ whole genome shotgun (WGS) entry which is preliminary data.</text>
</comment>
<reference evidence="3 4" key="1">
    <citation type="submission" date="2018-08" db="EMBL/GenBank/DDBJ databases">
        <title>A genome reference for cultivated species of the human gut microbiota.</title>
        <authorList>
            <person name="Zou Y."/>
            <person name="Xue W."/>
            <person name="Luo G."/>
        </authorList>
    </citation>
    <scope>NUCLEOTIDE SEQUENCE [LARGE SCALE GENOMIC DNA]</scope>
    <source>
        <strain evidence="3 4">AF37-2AT</strain>
    </source>
</reference>
<keyword evidence="4" id="KW-1185">Reference proteome</keyword>
<dbReference type="Pfam" id="PF09413">
    <property type="entry name" value="DUF2007"/>
    <property type="match status" value="1"/>
</dbReference>
<evidence type="ECO:0000256" key="1">
    <source>
        <dbReference type="SAM" id="Phobius"/>
    </source>
</evidence>
<feature type="transmembrane region" description="Helical" evidence="1">
    <location>
        <begin position="103"/>
        <end position="122"/>
    </location>
</feature>
<dbReference type="AlphaFoldDB" id="A0A3E3K4V0"/>
<dbReference type="Proteomes" id="UP000261080">
    <property type="component" value="Unassembled WGS sequence"/>
</dbReference>
<evidence type="ECO:0000259" key="2">
    <source>
        <dbReference type="Pfam" id="PF09413"/>
    </source>
</evidence>
<accession>A0A3E3K4V0</accession>
<dbReference type="OrthoDB" id="2062463at2"/>
<name>A0A3E3K4V0_9FIRM</name>
<evidence type="ECO:0000313" key="3">
    <source>
        <dbReference type="EMBL" id="RGE89050.1"/>
    </source>
</evidence>
<dbReference type="EMBL" id="QVLX01000002">
    <property type="protein sequence ID" value="RGE89050.1"/>
    <property type="molecule type" value="Genomic_DNA"/>
</dbReference>
<evidence type="ECO:0000313" key="4">
    <source>
        <dbReference type="Proteomes" id="UP000261080"/>
    </source>
</evidence>
<proteinExistence type="predicted"/>
<dbReference type="InterPro" id="IPR018551">
    <property type="entry name" value="DUF2007"/>
</dbReference>
<sequence>MEAMRPVSIYTAGDRIEAEMLLEALQRNDIQGFREARGSGGVMDVYTGNSIYGEKIFVDERDAQEAKEIIDSILAQTELEVEPEDEITDQTVKSPRWLRSSMGVLLALLLAFLIGGTVLSIFF</sequence>
<keyword evidence="1" id="KW-1133">Transmembrane helix</keyword>